<protein>
    <recommendedName>
        <fullName evidence="3">Site-specific DNA-methyltransferase (adenine-specific)</fullName>
    </recommendedName>
</protein>
<dbReference type="Proteomes" id="UP000006237">
    <property type="component" value="Unassembled WGS sequence"/>
</dbReference>
<evidence type="ECO:0008006" key="3">
    <source>
        <dbReference type="Google" id="ProtNLM"/>
    </source>
</evidence>
<comment type="caution">
    <text evidence="1">The sequence shown here is derived from an EMBL/GenBank/DDBJ whole genome shotgun (WGS) entry which is preliminary data.</text>
</comment>
<evidence type="ECO:0000313" key="1">
    <source>
        <dbReference type="EMBL" id="EEI61868.1"/>
    </source>
</evidence>
<gene>
    <name evidence="1" type="ORF">HMPREF0293_2602</name>
</gene>
<name>A0ABM9XL37_9CORY</name>
<evidence type="ECO:0000313" key="2">
    <source>
        <dbReference type="Proteomes" id="UP000006237"/>
    </source>
</evidence>
<keyword evidence="2" id="KW-1185">Reference proteome</keyword>
<organism evidence="1 2">
    <name type="scientific">Corynebacterium glucuronolyticum ATCC 51866</name>
    <dbReference type="NCBI Taxonomy" id="548478"/>
    <lineage>
        <taxon>Bacteria</taxon>
        <taxon>Bacillati</taxon>
        <taxon>Actinomycetota</taxon>
        <taxon>Actinomycetes</taxon>
        <taxon>Mycobacteriales</taxon>
        <taxon>Corynebacteriaceae</taxon>
        <taxon>Corynebacterium</taxon>
    </lineage>
</organism>
<accession>A0ABM9XL37</accession>
<proteinExistence type="predicted"/>
<sequence>MVELSGLSLKKLLGELWAFSDEIRKLAGKPSGGCKISADVQSMAEDIIQTPTYTIK</sequence>
<dbReference type="EMBL" id="ACHF01000125">
    <property type="protein sequence ID" value="EEI61868.1"/>
    <property type="molecule type" value="Genomic_DNA"/>
</dbReference>
<reference evidence="1 2" key="1">
    <citation type="submission" date="2009-01" db="EMBL/GenBank/DDBJ databases">
        <authorList>
            <person name="Qin X."/>
            <person name="Bachman B."/>
            <person name="Battles P."/>
            <person name="Bell A."/>
            <person name="Bess C."/>
            <person name="Bickham C."/>
            <person name="Chaboub L."/>
            <person name="Chen D."/>
            <person name="Coyle M."/>
            <person name="Deiros D.R."/>
            <person name="Dinh H."/>
            <person name="Forbes L."/>
            <person name="Fowler G."/>
            <person name="Francisco L."/>
            <person name="Fu Q."/>
            <person name="Gubbala S."/>
            <person name="Hale W."/>
            <person name="Han Y."/>
            <person name="Hemphill L."/>
            <person name="Highlander S.K."/>
            <person name="Hirani K."/>
            <person name="Hogues M."/>
            <person name="Jackson L."/>
            <person name="Jakkamsetti A."/>
            <person name="Javaid M."/>
            <person name="Jiang H."/>
            <person name="Korchina V."/>
            <person name="Kovar C."/>
            <person name="Lara F."/>
            <person name="Lee S."/>
            <person name="Mata R."/>
            <person name="Mathew T."/>
            <person name="Moen C."/>
            <person name="Morales K."/>
            <person name="Munidasa M."/>
            <person name="Nazareth L."/>
            <person name="Ngo R."/>
            <person name="Nguyen L."/>
            <person name="Okwuonu G."/>
            <person name="Ongeri F."/>
            <person name="Patil S."/>
            <person name="Petrosino J."/>
            <person name="Pham C."/>
            <person name="Pham P."/>
            <person name="Pu L.-L."/>
            <person name="Puazo M."/>
            <person name="Raj R."/>
            <person name="Reid J."/>
            <person name="Rouhana J."/>
            <person name="Saada N."/>
            <person name="Shang Y."/>
            <person name="Simmons D."/>
            <person name="Thornton R."/>
            <person name="Warren J."/>
            <person name="Weissenberger G."/>
            <person name="Zhang J."/>
            <person name="Zhang L."/>
            <person name="Zhou C."/>
            <person name="Zhu D."/>
            <person name="Muzny D."/>
            <person name="Worley K."/>
            <person name="Gibbs R."/>
        </authorList>
    </citation>
    <scope>NUCLEOTIDE SEQUENCE [LARGE SCALE GENOMIC DNA]</scope>
    <source>
        <strain evidence="1 2">ATCC 51866</strain>
    </source>
</reference>